<dbReference type="EMBL" id="CP144753">
    <property type="protein sequence ID" value="WVZ92970.1"/>
    <property type="molecule type" value="Genomic_DNA"/>
</dbReference>
<dbReference type="InterPro" id="IPR018289">
    <property type="entry name" value="MULE_transposase_dom"/>
</dbReference>
<proteinExistence type="predicted"/>
<evidence type="ECO:0000256" key="1">
    <source>
        <dbReference type="SAM" id="MobiDB-lite"/>
    </source>
</evidence>
<dbReference type="Pfam" id="PF10536">
    <property type="entry name" value="PMD"/>
    <property type="match status" value="1"/>
</dbReference>
<dbReference type="Pfam" id="PF09322">
    <property type="entry name" value="DUF1979"/>
    <property type="match status" value="1"/>
</dbReference>
<evidence type="ECO:0000259" key="3">
    <source>
        <dbReference type="Pfam" id="PF09322"/>
    </source>
</evidence>
<dbReference type="Pfam" id="PF10551">
    <property type="entry name" value="MULE"/>
    <property type="match status" value="1"/>
</dbReference>
<feature type="compositionally biased region" description="Basic and acidic residues" evidence="1">
    <location>
        <begin position="19"/>
        <end position="29"/>
    </location>
</feature>
<dbReference type="Proteomes" id="UP001341281">
    <property type="component" value="Chromosome 09"/>
</dbReference>
<feature type="domain" description="Transposase MuDR N-terminal" evidence="3">
    <location>
        <begin position="45"/>
        <end position="101"/>
    </location>
</feature>
<feature type="region of interest" description="Disordered" evidence="1">
    <location>
        <begin position="186"/>
        <end position="247"/>
    </location>
</feature>
<accession>A0AAQ3UIQ5</accession>
<feature type="domain" description="Aminotransferase-like plant mobile" evidence="4">
    <location>
        <begin position="1012"/>
        <end position="1382"/>
    </location>
</feature>
<sequence length="1428" mass="164152">RGRRRRGRERSQGRAARAGADHAAVRETDGGAGGAASRRSKKKAMSDKTYFQIYYGEGEIRYGRFGVDLSGFRSVTKGLDRAGESPFRSVYNWFMKCFKLDDDECELRISVVTTRTSSPVYWELVTIDNTTFWKRFVDVSLRRGLPLILFVQAYEKVNVEAQSAQVYDDATVVEQVVENNVNELNEIGDDEQGEGSQTVREPMGEVDEGEEIPGLVEQMQREDTEGDVRDDDDSDHEDDRPVQVPSQWNNYDHSQLLVNEGETVPWEYSENEVSVGAIYHSKIELKEAVQRWSAKCLKKEFKVVKSSPQVYDVKCIRDDCPFRVHAYMGKYDTFWTVSRIEHHTCILEELEGQHRNLTADFVAQYMYSKIVNNPGYEVKAIINSIEDDFQYKITYSKTYRAKQKALEMRWGTYEASYHNLPRVYFEIKHYNLPHDPTKHVLQRAFFVLGACINAFQYCRPVICIDGTFLTGRYKGTMLTAIAADGNNQVLPLAFAFVESENGDSWYWFLERIKSCIVQDRRDVYVIHDRHGGIMQAVQDLQEGSVQRQRTPKWVDLKSRWCMRHMGANFQKQFKSKKLTTLFKRLCSRESRKEIQCSWKKLDEHTKKQAAELRSRGVNAEDEEPIAIENVGVDGPNVRRRPGRLIKSFSEWIEHEPKEKWALLHDEGGARYGIMTTNLAEVYNWVLRGSRSMPLVGIVEFYIYRTTQYFRERYPKAEKVFKDHRLIYGQKFFEYMDKANKKAAGYRVRNMGVAEHRFEVFCRDKGRREGNHERHVQECVLYNNHCVCSCHKPRLYHRPYTHVIAACQEAGGLNAHMFVSPYYMKDAIYHTWKSEIYGFTMAGNFTSIPDGAPDFIPNPHPDMKQQIGRRKTRRIRNNMDDAEAGPRVVICSRCNEFGHSYKKCKSTGQGTVSNIPETGSSRQVIMRTNDFNHSVAMAAPQGYVTPEPLDAATDRKHRSYFSAVLGCSLGQFRARVPMEKMVTRFGPPPPCSLGRGRTTTFQLRLLSPGCTGDRWRPETHTLHLTVGEMAPTLQDVSYLLGLPLRGDAMGPTDVGQGWRDDLLDRFGRVQRRSTAQAYREFAPTHTGGPPKWWILQFKADDIRVGATEYEVTRHLEAYVLWLMGWVMFCSSAGSFVPKHLLPFARYVADGPPEAIPRFGRGSAVLAATYRGLCTKFGAEPIFGGCPLLLQLWVHERFQIGRPAIVHSPYEAYIVDDVDGPTMGSLWCDRRFAYAHVQTRKSYPDFVGQFDVLRDDEVRWEPYSVEAVGSRAPEGLLPLCVRDAEYWRTRSPLEFDIYVEEHAVHRVLRQLGLFQEIVVPQSLLLPHVHRFVQTMFTRQGQSVGQLWASRLAEFVAKWTTALDHVVLEGRPHDDAAWGHFLRWYLPRTRVRVLSTPQELSRCTPSVTDSYPTQRDRGASLAVSFFAIVDY</sequence>
<organism evidence="6 7">
    <name type="scientific">Paspalum notatum var. saurae</name>
    <dbReference type="NCBI Taxonomy" id="547442"/>
    <lineage>
        <taxon>Eukaryota</taxon>
        <taxon>Viridiplantae</taxon>
        <taxon>Streptophyta</taxon>
        <taxon>Embryophyta</taxon>
        <taxon>Tracheophyta</taxon>
        <taxon>Spermatophyta</taxon>
        <taxon>Magnoliopsida</taxon>
        <taxon>Liliopsida</taxon>
        <taxon>Poales</taxon>
        <taxon>Poaceae</taxon>
        <taxon>PACMAD clade</taxon>
        <taxon>Panicoideae</taxon>
        <taxon>Andropogonodae</taxon>
        <taxon>Paspaleae</taxon>
        <taxon>Paspalinae</taxon>
        <taxon>Paspalum</taxon>
    </lineage>
</organism>
<dbReference type="InterPro" id="IPR004332">
    <property type="entry name" value="Transposase_MuDR"/>
</dbReference>
<dbReference type="PANTHER" id="PTHR31973:SF195">
    <property type="entry name" value="MUDR FAMILY TRANSPOSASE"/>
    <property type="match status" value="1"/>
</dbReference>
<evidence type="ECO:0000259" key="4">
    <source>
        <dbReference type="Pfam" id="PF10536"/>
    </source>
</evidence>
<name>A0AAQ3UIQ5_PASNO</name>
<protein>
    <submittedName>
        <fullName evidence="6">Uncharacterized protein</fullName>
    </submittedName>
</protein>
<evidence type="ECO:0000259" key="5">
    <source>
        <dbReference type="Pfam" id="PF10551"/>
    </source>
</evidence>
<gene>
    <name evidence="6" type="ORF">U9M48_038997</name>
</gene>
<evidence type="ECO:0000259" key="2">
    <source>
        <dbReference type="Pfam" id="PF03108"/>
    </source>
</evidence>
<dbReference type="InterPro" id="IPR015401">
    <property type="entry name" value="Transposase_MuDR_N"/>
</dbReference>
<feature type="domain" description="Transposase MuDR plant" evidence="2">
    <location>
        <begin position="273"/>
        <end position="328"/>
    </location>
</feature>
<reference evidence="6 7" key="1">
    <citation type="submission" date="2024-02" db="EMBL/GenBank/DDBJ databases">
        <title>High-quality chromosome-scale genome assembly of Pensacola bahiagrass (Paspalum notatum Flugge var. saurae).</title>
        <authorList>
            <person name="Vega J.M."/>
            <person name="Podio M."/>
            <person name="Orjuela J."/>
            <person name="Siena L.A."/>
            <person name="Pessino S.C."/>
            <person name="Combes M.C."/>
            <person name="Mariac C."/>
            <person name="Albertini E."/>
            <person name="Pupilli F."/>
            <person name="Ortiz J.P.A."/>
            <person name="Leblanc O."/>
        </authorList>
    </citation>
    <scope>NUCLEOTIDE SEQUENCE [LARGE SCALE GENOMIC DNA]</scope>
    <source>
        <strain evidence="6">R1</strain>
        <tissue evidence="6">Leaf</tissue>
    </source>
</reference>
<evidence type="ECO:0000313" key="7">
    <source>
        <dbReference type="Proteomes" id="UP001341281"/>
    </source>
</evidence>
<evidence type="ECO:0000313" key="6">
    <source>
        <dbReference type="EMBL" id="WVZ92970.1"/>
    </source>
</evidence>
<dbReference type="InterPro" id="IPR019557">
    <property type="entry name" value="AminoTfrase-like_pln_mobile"/>
</dbReference>
<feature type="region of interest" description="Disordered" evidence="1">
    <location>
        <begin position="1"/>
        <end position="40"/>
    </location>
</feature>
<feature type="non-terminal residue" evidence="6">
    <location>
        <position position="1"/>
    </location>
</feature>
<dbReference type="Pfam" id="PF03108">
    <property type="entry name" value="DBD_Tnp_Mut"/>
    <property type="match status" value="1"/>
</dbReference>
<feature type="domain" description="MULE transposase" evidence="5">
    <location>
        <begin position="461"/>
        <end position="565"/>
    </location>
</feature>
<dbReference type="PANTHER" id="PTHR31973">
    <property type="entry name" value="POLYPROTEIN, PUTATIVE-RELATED"/>
    <property type="match status" value="1"/>
</dbReference>
<keyword evidence="7" id="KW-1185">Reference proteome</keyword>